<gene>
    <name evidence="2" type="ORF">CR513_60463</name>
</gene>
<name>A0A371E5L5_MUCPR</name>
<feature type="domain" description="DUF6738" evidence="1">
    <location>
        <begin position="1"/>
        <end position="31"/>
    </location>
</feature>
<dbReference type="InterPro" id="IPR046626">
    <property type="entry name" value="DUF6738"/>
</dbReference>
<feature type="non-terminal residue" evidence="2">
    <location>
        <position position="1"/>
    </location>
</feature>
<accession>A0A371E5L5</accession>
<organism evidence="2 3">
    <name type="scientific">Mucuna pruriens</name>
    <name type="common">Velvet bean</name>
    <name type="synonym">Dolichos pruriens</name>
    <dbReference type="NCBI Taxonomy" id="157652"/>
    <lineage>
        <taxon>Eukaryota</taxon>
        <taxon>Viridiplantae</taxon>
        <taxon>Streptophyta</taxon>
        <taxon>Embryophyta</taxon>
        <taxon>Tracheophyta</taxon>
        <taxon>Spermatophyta</taxon>
        <taxon>Magnoliopsida</taxon>
        <taxon>eudicotyledons</taxon>
        <taxon>Gunneridae</taxon>
        <taxon>Pentapetalae</taxon>
        <taxon>rosids</taxon>
        <taxon>fabids</taxon>
        <taxon>Fabales</taxon>
        <taxon>Fabaceae</taxon>
        <taxon>Papilionoideae</taxon>
        <taxon>50 kb inversion clade</taxon>
        <taxon>NPAAA clade</taxon>
        <taxon>indigoferoid/millettioid clade</taxon>
        <taxon>Phaseoleae</taxon>
        <taxon>Mucuna</taxon>
    </lineage>
</organism>
<dbReference type="EMBL" id="QJKJ01016211">
    <property type="protein sequence ID" value="RDX61320.1"/>
    <property type="molecule type" value="Genomic_DNA"/>
</dbReference>
<dbReference type="AlphaFoldDB" id="A0A371E5L5"/>
<evidence type="ECO:0000313" key="3">
    <source>
        <dbReference type="Proteomes" id="UP000257109"/>
    </source>
</evidence>
<reference evidence="2" key="1">
    <citation type="submission" date="2018-05" db="EMBL/GenBank/DDBJ databases">
        <title>Draft genome of Mucuna pruriens seed.</title>
        <authorList>
            <person name="Nnadi N.E."/>
            <person name="Vos R."/>
            <person name="Hasami M.H."/>
            <person name="Devisetty U.K."/>
            <person name="Aguiy J.C."/>
        </authorList>
    </citation>
    <scope>NUCLEOTIDE SEQUENCE [LARGE SCALE GENOMIC DNA]</scope>
    <source>
        <strain evidence="2">JCA_2017</strain>
    </source>
</reference>
<protein>
    <recommendedName>
        <fullName evidence="1">DUF6738 domain-containing protein</fullName>
    </recommendedName>
</protein>
<dbReference type="OrthoDB" id="1689420at2759"/>
<dbReference type="Proteomes" id="UP000257109">
    <property type="component" value="Unassembled WGS sequence"/>
</dbReference>
<evidence type="ECO:0000313" key="2">
    <source>
        <dbReference type="EMBL" id="RDX61320.1"/>
    </source>
</evidence>
<comment type="caution">
    <text evidence="2">The sequence shown here is derived from an EMBL/GenBank/DDBJ whole genome shotgun (WGS) entry which is preliminary data.</text>
</comment>
<proteinExistence type="predicted"/>
<evidence type="ECO:0000259" key="1">
    <source>
        <dbReference type="Pfam" id="PF20523"/>
    </source>
</evidence>
<dbReference type="Pfam" id="PF20523">
    <property type="entry name" value="DUF6738"/>
    <property type="match status" value="1"/>
</dbReference>
<keyword evidence="3" id="KW-1185">Reference proteome</keyword>
<sequence length="156" mass="18056">MTRSNPSKLYAYDPKIDRTFHRLIRSPMSDKCFASDLGVLKFDSGDFDFDFDMANFYSNIGVSISKFSLDNMLDNNCTLKELATPDVMCQPCELEHAQSYELKYELIHLVPKFHVVCSTMRSHRIPEDYIKMKAFPFSLNGVAKDWLYLQPTLFNA</sequence>